<name>A0ACD5ZGR3_AVESA</name>
<dbReference type="EnsemblPlants" id="AVESA.00010b.r2.7AG1189440.1">
    <property type="protein sequence ID" value="AVESA.00010b.r2.7AG1189440.1.CDS.1"/>
    <property type="gene ID" value="AVESA.00010b.r2.7AG1189440"/>
</dbReference>
<keyword evidence="2" id="KW-1185">Reference proteome</keyword>
<organism evidence="1 2">
    <name type="scientific">Avena sativa</name>
    <name type="common">Oat</name>
    <dbReference type="NCBI Taxonomy" id="4498"/>
    <lineage>
        <taxon>Eukaryota</taxon>
        <taxon>Viridiplantae</taxon>
        <taxon>Streptophyta</taxon>
        <taxon>Embryophyta</taxon>
        <taxon>Tracheophyta</taxon>
        <taxon>Spermatophyta</taxon>
        <taxon>Magnoliopsida</taxon>
        <taxon>Liliopsida</taxon>
        <taxon>Poales</taxon>
        <taxon>Poaceae</taxon>
        <taxon>BOP clade</taxon>
        <taxon>Pooideae</taxon>
        <taxon>Poodae</taxon>
        <taxon>Poeae</taxon>
        <taxon>Poeae Chloroplast Group 1 (Aveneae type)</taxon>
        <taxon>Aveninae</taxon>
        <taxon>Avena</taxon>
    </lineage>
</organism>
<reference evidence="1" key="2">
    <citation type="submission" date="2025-09" db="UniProtKB">
        <authorList>
            <consortium name="EnsemblPlants"/>
        </authorList>
    </citation>
    <scope>IDENTIFICATION</scope>
</reference>
<proteinExistence type="predicted"/>
<protein>
    <submittedName>
        <fullName evidence="1">Uncharacterized protein</fullName>
    </submittedName>
</protein>
<reference evidence="1" key="1">
    <citation type="submission" date="2021-05" db="EMBL/GenBank/DDBJ databases">
        <authorList>
            <person name="Scholz U."/>
            <person name="Mascher M."/>
            <person name="Fiebig A."/>
        </authorList>
    </citation>
    <scope>NUCLEOTIDE SEQUENCE [LARGE SCALE GENOMIC DNA]</scope>
</reference>
<sequence length="164" mass="18825">MASASSFAEEDLVDPQLQKSTVEESTGSAPQMTTETIKKKKKKILLEEPEWYVKQVLSYKPEPLEEPEVPEFIIKNDPVLAANLYVMFANTALYDEYKKDEMLEKQRNFRQQLKTQSKVTYEIEVDEDDDRYETVAGGSAGGKGRRRQRPGVMKKQDGNTRKLN</sequence>
<evidence type="ECO:0000313" key="1">
    <source>
        <dbReference type="EnsemblPlants" id="AVESA.00010b.r2.7AG1189440.1.CDS.1"/>
    </source>
</evidence>
<dbReference type="Proteomes" id="UP001732700">
    <property type="component" value="Chromosome 7A"/>
</dbReference>
<evidence type="ECO:0000313" key="2">
    <source>
        <dbReference type="Proteomes" id="UP001732700"/>
    </source>
</evidence>
<accession>A0ACD5ZGR3</accession>